<dbReference type="RefSeq" id="WP_128699657.1">
    <property type="nucleotide sequence ID" value="NZ_CP019384.1"/>
</dbReference>
<dbReference type="SUPFAM" id="SSF53335">
    <property type="entry name" value="S-adenosyl-L-methionine-dependent methyltransferases"/>
    <property type="match status" value="1"/>
</dbReference>
<evidence type="ECO:0008006" key="3">
    <source>
        <dbReference type="Google" id="ProtNLM"/>
    </source>
</evidence>
<accession>A0A410P491</accession>
<proteinExistence type="predicted"/>
<protein>
    <recommendedName>
        <fullName evidence="3">Class I SAM-dependent methyltransferase</fullName>
    </recommendedName>
</protein>
<dbReference type="KEGG" id="vai:BU251_04340"/>
<dbReference type="Gene3D" id="3.40.50.150">
    <property type="entry name" value="Vaccinia Virus protein VP39"/>
    <property type="match status" value="1"/>
</dbReference>
<dbReference type="PANTHER" id="PTHR43861">
    <property type="entry name" value="TRANS-ACONITATE 2-METHYLTRANSFERASE-RELATED"/>
    <property type="match status" value="1"/>
</dbReference>
<dbReference type="CDD" id="cd02440">
    <property type="entry name" value="AdoMet_MTases"/>
    <property type="match status" value="1"/>
</dbReference>
<evidence type="ECO:0000313" key="2">
    <source>
        <dbReference type="Proteomes" id="UP000287243"/>
    </source>
</evidence>
<gene>
    <name evidence="1" type="ORF">BU251_04340</name>
</gene>
<name>A0A410P491_VELA1</name>
<dbReference type="OrthoDB" id="2577067at2"/>
<organism evidence="1 2">
    <name type="scientific">Velamenicoccus archaeovorus</name>
    <dbReference type="NCBI Taxonomy" id="1930593"/>
    <lineage>
        <taxon>Bacteria</taxon>
        <taxon>Pseudomonadati</taxon>
        <taxon>Candidatus Omnitrophota</taxon>
        <taxon>Candidatus Velamenicoccus</taxon>
    </lineage>
</organism>
<dbReference type="InterPro" id="IPR029063">
    <property type="entry name" value="SAM-dependent_MTases_sf"/>
</dbReference>
<evidence type="ECO:0000313" key="1">
    <source>
        <dbReference type="EMBL" id="QAT17017.1"/>
    </source>
</evidence>
<dbReference type="EMBL" id="CP019384">
    <property type="protein sequence ID" value="QAT17017.1"/>
    <property type="molecule type" value="Genomic_DNA"/>
</dbReference>
<keyword evidence="2" id="KW-1185">Reference proteome</keyword>
<dbReference type="Pfam" id="PF13489">
    <property type="entry name" value="Methyltransf_23"/>
    <property type="match status" value="1"/>
</dbReference>
<dbReference type="AlphaFoldDB" id="A0A410P491"/>
<dbReference type="PANTHER" id="PTHR43861:SF6">
    <property type="entry name" value="METHYLTRANSFERASE TYPE 11"/>
    <property type="match status" value="1"/>
</dbReference>
<dbReference type="Proteomes" id="UP000287243">
    <property type="component" value="Chromosome"/>
</dbReference>
<reference evidence="1 2" key="1">
    <citation type="submission" date="2017-01" db="EMBL/GenBank/DDBJ databases">
        <title>First insights into the biology of 'candidatus Vampirococcus archaeovorus'.</title>
        <authorList>
            <person name="Kizina J."/>
            <person name="Jordan S."/>
            <person name="Stueber K."/>
            <person name="Reinhardt R."/>
            <person name="Harder J."/>
        </authorList>
    </citation>
    <scope>NUCLEOTIDE SEQUENCE [LARGE SCALE GENOMIC DNA]</scope>
    <source>
        <strain evidence="1 2">LiM</strain>
    </source>
</reference>
<sequence length="327" mass="38271">MVYIRCDLCQSDRYITIEAMGRFRHPVTNVVCCQCGLVFQNPRLENGELNSFYANHFSEDLYGLIGADLMSVIDGHRFNYIRNYIKENFSEYDPRRMKILEIGCGHGGLMKLLEKDGYCVEGIEPSISLCKSSCDKGLKVYNCFLEDFVSRHRFDLVLAFHVIEHTSSAVTFMKKINSLLDDKGRVVIETPDVWHLYGDPHTGRDYLFRKDHTFTFSENSLGFLASLTGFNSRPIKRLTPRHIWFEFNREESTQRQTPLLQDRYEDIVCHVFNYRAHFSWRQRILTTERLIILQSLILKLVGQKGLKNIKAFLRKIGIYRLIEKIRS</sequence>